<dbReference type="Proteomes" id="UP001596496">
    <property type="component" value="Unassembled WGS sequence"/>
</dbReference>
<comment type="caution">
    <text evidence="5">The sequence shown here is derived from an EMBL/GenBank/DDBJ whole genome shotgun (WGS) entry which is preliminary data.</text>
</comment>
<keyword evidence="6" id="KW-1185">Reference proteome</keyword>
<gene>
    <name evidence="5" type="ORF">ACFQSB_12775</name>
</gene>
<dbReference type="InterPro" id="IPR036291">
    <property type="entry name" value="NAD(P)-bd_dom_sf"/>
</dbReference>
<evidence type="ECO:0000313" key="6">
    <source>
        <dbReference type="Proteomes" id="UP001596496"/>
    </source>
</evidence>
<dbReference type="InterPro" id="IPR055170">
    <property type="entry name" value="GFO_IDH_MocA-like_dom"/>
</dbReference>
<dbReference type="SUPFAM" id="SSF55347">
    <property type="entry name" value="Glyceraldehyde-3-phosphate dehydrogenase-like, C-terminal domain"/>
    <property type="match status" value="1"/>
</dbReference>
<evidence type="ECO:0000256" key="1">
    <source>
        <dbReference type="ARBA" id="ARBA00010928"/>
    </source>
</evidence>
<evidence type="ECO:0000259" key="3">
    <source>
        <dbReference type="Pfam" id="PF01408"/>
    </source>
</evidence>
<dbReference type="RefSeq" id="WP_380826495.1">
    <property type="nucleotide sequence ID" value="NZ_JBHTCG010000007.1"/>
</dbReference>
<dbReference type="Gene3D" id="3.30.360.10">
    <property type="entry name" value="Dihydrodipicolinate Reductase, domain 2"/>
    <property type="match status" value="1"/>
</dbReference>
<feature type="domain" description="GFO/IDH/MocA-like oxidoreductase" evidence="4">
    <location>
        <begin position="137"/>
        <end position="251"/>
    </location>
</feature>
<keyword evidence="2" id="KW-0560">Oxidoreductase</keyword>
<protein>
    <submittedName>
        <fullName evidence="5">Gfo/Idh/MocA family protein</fullName>
    </submittedName>
</protein>
<dbReference type="EMBL" id="JBHTCG010000007">
    <property type="protein sequence ID" value="MFC7383086.1"/>
    <property type="molecule type" value="Genomic_DNA"/>
</dbReference>
<dbReference type="Pfam" id="PF01408">
    <property type="entry name" value="GFO_IDH_MocA"/>
    <property type="match status" value="1"/>
</dbReference>
<dbReference type="PANTHER" id="PTHR22604">
    <property type="entry name" value="OXIDOREDUCTASES"/>
    <property type="match status" value="1"/>
</dbReference>
<evidence type="ECO:0000256" key="2">
    <source>
        <dbReference type="ARBA" id="ARBA00023002"/>
    </source>
</evidence>
<organism evidence="5 6">
    <name type="scientific">Sphaerisporangium rhizosphaerae</name>
    <dbReference type="NCBI Taxonomy" id="2269375"/>
    <lineage>
        <taxon>Bacteria</taxon>
        <taxon>Bacillati</taxon>
        <taxon>Actinomycetota</taxon>
        <taxon>Actinomycetes</taxon>
        <taxon>Streptosporangiales</taxon>
        <taxon>Streptosporangiaceae</taxon>
        <taxon>Sphaerisporangium</taxon>
    </lineage>
</organism>
<name>A0ABW2P7E0_9ACTN</name>
<dbReference type="SUPFAM" id="SSF51735">
    <property type="entry name" value="NAD(P)-binding Rossmann-fold domains"/>
    <property type="match status" value="1"/>
</dbReference>
<sequence length="330" mass="35036">MRVVRIGVLGASRVAPEALFGPARAVPGAEVAAVAARDPERARRYAARHGVPRVLPGYQALLDDPGVDAVYIALPNAAHAEWTLRALAAGKHVLCEKPLAANARQAAEVAAAARRTGLVVMEGMHYRHHPLAERMRVLAGEALGTVTRVETANCWPVPRFDGLIYDYALGGGATMIAGCYAIDCLRLVGSASLGEPSATGARALLRGPGADRAMTGECVFPGGATGRFRCSLWSAARPSMSVRVTGERGEMRVTGYLMPHLFHRITVRAGGRTWHERLRGEPTYHGQLRAFAAAVLDGAPVATDAANATATLRLIDAFYHHAGLHPRGLP</sequence>
<evidence type="ECO:0000313" key="5">
    <source>
        <dbReference type="EMBL" id="MFC7383086.1"/>
    </source>
</evidence>
<comment type="similarity">
    <text evidence="1">Belongs to the Gfo/Idh/MocA family.</text>
</comment>
<dbReference type="Pfam" id="PF22725">
    <property type="entry name" value="GFO_IDH_MocA_C3"/>
    <property type="match status" value="1"/>
</dbReference>
<proteinExistence type="inferred from homology"/>
<dbReference type="InterPro" id="IPR000683">
    <property type="entry name" value="Gfo/Idh/MocA-like_OxRdtase_N"/>
</dbReference>
<accession>A0ABW2P7E0</accession>
<reference evidence="6" key="1">
    <citation type="journal article" date="2019" name="Int. J. Syst. Evol. Microbiol.">
        <title>The Global Catalogue of Microorganisms (GCM) 10K type strain sequencing project: providing services to taxonomists for standard genome sequencing and annotation.</title>
        <authorList>
            <consortium name="The Broad Institute Genomics Platform"/>
            <consortium name="The Broad Institute Genome Sequencing Center for Infectious Disease"/>
            <person name="Wu L."/>
            <person name="Ma J."/>
        </authorList>
    </citation>
    <scope>NUCLEOTIDE SEQUENCE [LARGE SCALE GENOMIC DNA]</scope>
    <source>
        <strain evidence="6">CECT 7649</strain>
    </source>
</reference>
<dbReference type="PANTHER" id="PTHR22604:SF105">
    <property type="entry name" value="TRANS-1,2-DIHYDROBENZENE-1,2-DIOL DEHYDROGENASE"/>
    <property type="match status" value="1"/>
</dbReference>
<evidence type="ECO:0000259" key="4">
    <source>
        <dbReference type="Pfam" id="PF22725"/>
    </source>
</evidence>
<dbReference type="InterPro" id="IPR050984">
    <property type="entry name" value="Gfo/Idh/MocA_domain"/>
</dbReference>
<dbReference type="Gene3D" id="3.40.50.720">
    <property type="entry name" value="NAD(P)-binding Rossmann-like Domain"/>
    <property type="match status" value="1"/>
</dbReference>
<feature type="domain" description="Gfo/Idh/MocA-like oxidoreductase N-terminal" evidence="3">
    <location>
        <begin position="4"/>
        <end position="123"/>
    </location>
</feature>